<organism evidence="1 2">
    <name type="scientific">Melastoma candidum</name>
    <dbReference type="NCBI Taxonomy" id="119954"/>
    <lineage>
        <taxon>Eukaryota</taxon>
        <taxon>Viridiplantae</taxon>
        <taxon>Streptophyta</taxon>
        <taxon>Embryophyta</taxon>
        <taxon>Tracheophyta</taxon>
        <taxon>Spermatophyta</taxon>
        <taxon>Magnoliopsida</taxon>
        <taxon>eudicotyledons</taxon>
        <taxon>Gunneridae</taxon>
        <taxon>Pentapetalae</taxon>
        <taxon>rosids</taxon>
        <taxon>malvids</taxon>
        <taxon>Myrtales</taxon>
        <taxon>Melastomataceae</taxon>
        <taxon>Melastomatoideae</taxon>
        <taxon>Melastomateae</taxon>
        <taxon>Melastoma</taxon>
    </lineage>
</organism>
<evidence type="ECO:0000313" key="1">
    <source>
        <dbReference type="EMBL" id="KAI4312508.1"/>
    </source>
</evidence>
<reference evidence="2" key="1">
    <citation type="journal article" date="2023" name="Front. Plant Sci.">
        <title>Chromosomal-level genome assembly of Melastoma candidum provides insights into trichome evolution.</title>
        <authorList>
            <person name="Zhong Y."/>
            <person name="Wu W."/>
            <person name="Sun C."/>
            <person name="Zou P."/>
            <person name="Liu Y."/>
            <person name="Dai S."/>
            <person name="Zhou R."/>
        </authorList>
    </citation>
    <scope>NUCLEOTIDE SEQUENCE [LARGE SCALE GENOMIC DNA]</scope>
</reference>
<dbReference type="Proteomes" id="UP001057402">
    <property type="component" value="Chromosome 11"/>
</dbReference>
<dbReference type="EMBL" id="CM042890">
    <property type="protein sequence ID" value="KAI4312508.1"/>
    <property type="molecule type" value="Genomic_DNA"/>
</dbReference>
<gene>
    <name evidence="1" type="ORF">MLD38_037315</name>
</gene>
<comment type="caution">
    <text evidence="1">The sequence shown here is derived from an EMBL/GenBank/DDBJ whole genome shotgun (WGS) entry which is preliminary data.</text>
</comment>
<proteinExistence type="predicted"/>
<name>A0ACB9LMP2_9MYRT</name>
<evidence type="ECO:0000313" key="2">
    <source>
        <dbReference type="Proteomes" id="UP001057402"/>
    </source>
</evidence>
<keyword evidence="2" id="KW-1185">Reference proteome</keyword>
<accession>A0ACB9LMP2</accession>
<sequence>MARSKEALVLLLDVGPTMHHLLPEVEKLCSLILQKKLVFSKCDEVGIVLFGTQETKNDLTIEVGGYEHVRVLQNIRVVDSDLADMLHDLPKGSVPGDFLDAVVVGMDLLIKKYDRTNKGKKRLCLITNGLSTVKDPSDGSKEDQASTIAEQMTSYGMRLECVVVRDNWANSSNEIILKENYSIFNLFPQKTSAKTTYIESTTSLFGAIQTRRISPVTIFRGDLEISPELKIKVWAYKKTYEEKFPTLKRHSDKAPSTDRYATHEVKIDYEYKSVQDESKVVPPEQRIKGYRYGPQVVPISSDEWDTVKFKPEKGLKLLGFTNYYNIFRHHYMKDANILIAEPNVDDANVAVSALARAMEKLEKVAIIRCVWRQGQTNVMIGILTPNVAKEDHIPDSFYFNVIPFAEDIREFQFPSFDNLPSSMLPNDQQQEAANDFVKSLDLAASDKEEVLRPEFTPNPILQRFYHFLELKSKHPNAAVPPLDKTLRRITEPDLELFMQKRPVIDAFRRQFEVKEKPKKKSKRLRERPSGSDDEKVSGRLRLNEDIPALTENGGKAEEIGNLTPIQDFEAMISRRDNPDWVNKAIKGMSNKIFDLVENSYEGDNFPKVLELLSALRKGCVVEQEPKQFNDFLRCLCRFCLDHHDLRSFCDILASREITLISKSEAVDSEVDYEEARSFPIKAEPKCESAQ</sequence>
<protein>
    <submittedName>
        <fullName evidence="1">Uncharacterized protein</fullName>
    </submittedName>
</protein>